<dbReference type="GO" id="GO:0003697">
    <property type="term" value="F:single-stranded DNA binding"/>
    <property type="evidence" value="ECO:0007669"/>
    <property type="project" value="TreeGrafter"/>
</dbReference>
<dbReference type="GO" id="GO:0000400">
    <property type="term" value="F:four-way junction DNA binding"/>
    <property type="evidence" value="ECO:0007669"/>
    <property type="project" value="TreeGrafter"/>
</dbReference>
<dbReference type="PANTHER" id="PTHR46457">
    <property type="entry name" value="DNA REPAIR PROTEIN RAD51 HOMOLOG 4"/>
    <property type="match status" value="1"/>
</dbReference>
<feature type="non-terminal residue" evidence="4">
    <location>
        <position position="1"/>
    </location>
</feature>
<evidence type="ECO:0000256" key="2">
    <source>
        <dbReference type="ARBA" id="ARBA00023242"/>
    </source>
</evidence>
<accession>A0A7J7NLF6</accession>
<dbReference type="GO" id="GO:0000724">
    <property type="term" value="P:double-strand break repair via homologous recombination"/>
    <property type="evidence" value="ECO:0007669"/>
    <property type="project" value="TreeGrafter"/>
</dbReference>
<dbReference type="GO" id="GO:0000723">
    <property type="term" value="P:telomere maintenance"/>
    <property type="evidence" value="ECO:0007669"/>
    <property type="project" value="TreeGrafter"/>
</dbReference>
<dbReference type="InterPro" id="IPR006476">
    <property type="entry name" value="CHP01589_pln"/>
</dbReference>
<protein>
    <submittedName>
        <fullName evidence="4">Uncharacterized protein</fullName>
    </submittedName>
</protein>
<dbReference type="Pfam" id="PF09713">
    <property type="entry name" value="A_thal_3526"/>
    <property type="match status" value="1"/>
</dbReference>
<dbReference type="InterPro" id="IPR027417">
    <property type="entry name" value="P-loop_NTPase"/>
</dbReference>
<dbReference type="Gene3D" id="3.40.50.300">
    <property type="entry name" value="P-loop containing nucleotide triphosphate hydrolases"/>
    <property type="match status" value="2"/>
</dbReference>
<sequence length="364" mass="41349">VTFDPYLAKRNGSTAITLRTHYRGLFRCFNVMEAYKPMRGIETVASLEEFLKITESTLLSLCDNVPVHFPTKIQKQRTNSAVKKSFRPADSIGGNGSGDDEGDDEDQMYRGHDICVSCFCGTPAQFSGIEERDYSSTICHRQSASTMVEWGELLEDARQNRHVLSTGCEGIDLLLQGGLREAQVMELVGPSSSGKTQAEHKSHERAMRRKLCHSEFDIFGLFDVLRQLESKLRSQINRGDGRLRLLVIDSISSLITPILGSRGEHGHSLMISAGFLLKKLAYEHNLSVLVQHLIEKYLIFHMTKEECMEALSKHANMKPVITSTVWKELEKENKEFFDNYKRNRQDRMSESQTTQMIQNMISNF</sequence>
<dbReference type="EMBL" id="JACGCM010000715">
    <property type="protein sequence ID" value="KAF6167923.1"/>
    <property type="molecule type" value="Genomic_DNA"/>
</dbReference>
<evidence type="ECO:0000256" key="1">
    <source>
        <dbReference type="ARBA" id="ARBA00004123"/>
    </source>
</evidence>
<reference evidence="4 5" key="1">
    <citation type="journal article" date="2020" name="IScience">
        <title>Genome Sequencing of the Endangered Kingdonia uniflora (Circaeasteraceae, Ranunculales) Reveals Potential Mechanisms of Evolutionary Specialization.</title>
        <authorList>
            <person name="Sun Y."/>
            <person name="Deng T."/>
            <person name="Zhang A."/>
            <person name="Moore M.J."/>
            <person name="Landis J.B."/>
            <person name="Lin N."/>
            <person name="Zhang H."/>
            <person name="Zhang X."/>
            <person name="Huang J."/>
            <person name="Zhang X."/>
            <person name="Sun H."/>
            <person name="Wang H."/>
        </authorList>
    </citation>
    <scope>NUCLEOTIDE SEQUENCE [LARGE SCALE GENOMIC DNA]</scope>
    <source>
        <strain evidence="4">TB1705</strain>
        <tissue evidence="4">Leaf</tissue>
    </source>
</reference>
<name>A0A7J7NLF6_9MAGN</name>
<organism evidence="4 5">
    <name type="scientific">Kingdonia uniflora</name>
    <dbReference type="NCBI Taxonomy" id="39325"/>
    <lineage>
        <taxon>Eukaryota</taxon>
        <taxon>Viridiplantae</taxon>
        <taxon>Streptophyta</taxon>
        <taxon>Embryophyta</taxon>
        <taxon>Tracheophyta</taxon>
        <taxon>Spermatophyta</taxon>
        <taxon>Magnoliopsida</taxon>
        <taxon>Ranunculales</taxon>
        <taxon>Circaeasteraceae</taxon>
        <taxon>Kingdonia</taxon>
    </lineage>
</organism>
<dbReference type="GO" id="GO:0042148">
    <property type="term" value="P:DNA strand invasion"/>
    <property type="evidence" value="ECO:0007669"/>
    <property type="project" value="TreeGrafter"/>
</dbReference>
<dbReference type="SUPFAM" id="SSF52540">
    <property type="entry name" value="P-loop containing nucleoside triphosphate hydrolases"/>
    <property type="match status" value="1"/>
</dbReference>
<dbReference type="OrthoDB" id="336321at2759"/>
<dbReference type="GO" id="GO:0033063">
    <property type="term" value="C:Rad51B-Rad51C-Rad51D-XRCC2 complex"/>
    <property type="evidence" value="ECO:0007669"/>
    <property type="project" value="TreeGrafter"/>
</dbReference>
<proteinExistence type="predicted"/>
<feature type="region of interest" description="Disordered" evidence="3">
    <location>
        <begin position="79"/>
        <end position="106"/>
    </location>
</feature>
<evidence type="ECO:0000313" key="5">
    <source>
        <dbReference type="Proteomes" id="UP000541444"/>
    </source>
</evidence>
<dbReference type="GO" id="GO:0005657">
    <property type="term" value="C:replication fork"/>
    <property type="evidence" value="ECO:0007669"/>
    <property type="project" value="TreeGrafter"/>
</dbReference>
<evidence type="ECO:0000256" key="3">
    <source>
        <dbReference type="SAM" id="MobiDB-lite"/>
    </source>
</evidence>
<dbReference type="AlphaFoldDB" id="A0A7J7NLF6"/>
<comment type="caution">
    <text evidence="4">The sequence shown here is derived from an EMBL/GenBank/DDBJ whole genome shotgun (WGS) entry which is preliminary data.</text>
</comment>
<dbReference type="GO" id="GO:0007131">
    <property type="term" value="P:reciprocal meiotic recombination"/>
    <property type="evidence" value="ECO:0007669"/>
    <property type="project" value="TreeGrafter"/>
</dbReference>
<gene>
    <name evidence="4" type="ORF">GIB67_027701</name>
</gene>
<comment type="subcellular location">
    <subcellularLocation>
        <location evidence="1">Nucleus</location>
    </subcellularLocation>
</comment>
<evidence type="ECO:0000313" key="4">
    <source>
        <dbReference type="EMBL" id="KAF6167923.1"/>
    </source>
</evidence>
<dbReference type="GO" id="GO:0008094">
    <property type="term" value="F:ATP-dependent activity, acting on DNA"/>
    <property type="evidence" value="ECO:0007669"/>
    <property type="project" value="TreeGrafter"/>
</dbReference>
<dbReference type="PANTHER" id="PTHR46457:SF1">
    <property type="entry name" value="DNA REPAIR PROTEIN RAD51 HOMOLOG 4"/>
    <property type="match status" value="1"/>
</dbReference>
<dbReference type="Proteomes" id="UP000541444">
    <property type="component" value="Unassembled WGS sequence"/>
</dbReference>
<dbReference type="InterPro" id="IPR051988">
    <property type="entry name" value="HRR_RAD51_Paralog"/>
</dbReference>
<keyword evidence="2" id="KW-0539">Nucleus</keyword>
<dbReference type="NCBIfam" id="TIGR01589">
    <property type="entry name" value="A_thal_3526"/>
    <property type="match status" value="1"/>
</dbReference>
<keyword evidence="5" id="KW-1185">Reference proteome</keyword>
<dbReference type="GO" id="GO:0005815">
    <property type="term" value="C:microtubule organizing center"/>
    <property type="evidence" value="ECO:0007669"/>
    <property type="project" value="TreeGrafter"/>
</dbReference>